<dbReference type="Proteomes" id="UP000285301">
    <property type="component" value="Unassembled WGS sequence"/>
</dbReference>
<comment type="catalytic activity">
    <reaction evidence="1">
        <text>N-hexadecanoylsphing-4-enine(in) = N-hexadecanoylsphing-4-enine(out)</text>
        <dbReference type="Rhea" id="RHEA:45720"/>
        <dbReference type="ChEBI" id="CHEBI:72959"/>
    </reaction>
</comment>
<name>A0A3S3SBE5_9ACAR</name>
<dbReference type="GO" id="GO:0008289">
    <property type="term" value="F:lipid binding"/>
    <property type="evidence" value="ECO:0007669"/>
    <property type="project" value="InterPro"/>
</dbReference>
<evidence type="ECO:0000313" key="16">
    <source>
        <dbReference type="EMBL" id="RWS13073.1"/>
    </source>
</evidence>
<keyword evidence="9" id="KW-0333">Golgi apparatus</keyword>
<organism evidence="16 17">
    <name type="scientific">Dinothrombium tinctorium</name>
    <dbReference type="NCBI Taxonomy" id="1965070"/>
    <lineage>
        <taxon>Eukaryota</taxon>
        <taxon>Metazoa</taxon>
        <taxon>Ecdysozoa</taxon>
        <taxon>Arthropoda</taxon>
        <taxon>Chelicerata</taxon>
        <taxon>Arachnida</taxon>
        <taxon>Acari</taxon>
        <taxon>Acariformes</taxon>
        <taxon>Trombidiformes</taxon>
        <taxon>Prostigmata</taxon>
        <taxon>Anystina</taxon>
        <taxon>Parasitengona</taxon>
        <taxon>Trombidioidea</taxon>
        <taxon>Trombidiidae</taxon>
        <taxon>Dinothrombium</taxon>
    </lineage>
</organism>
<dbReference type="Pfam" id="PF01852">
    <property type="entry name" value="START"/>
    <property type="match status" value="1"/>
</dbReference>
<dbReference type="PANTHER" id="PTHR19308:SF53">
    <property type="entry name" value="CERAMIDE TRANSFER PROTEIN"/>
    <property type="match status" value="1"/>
</dbReference>
<dbReference type="AlphaFoldDB" id="A0A3S3SBE5"/>
<dbReference type="InterPro" id="IPR011993">
    <property type="entry name" value="PH-like_dom_sf"/>
</dbReference>
<dbReference type="SMART" id="SM00233">
    <property type="entry name" value="PH"/>
    <property type="match status" value="1"/>
</dbReference>
<dbReference type="STRING" id="1965070.A0A3S3SBE5"/>
<feature type="coiled-coil region" evidence="13">
    <location>
        <begin position="257"/>
        <end position="291"/>
    </location>
</feature>
<evidence type="ECO:0000256" key="13">
    <source>
        <dbReference type="SAM" id="Coils"/>
    </source>
</evidence>
<dbReference type="OrthoDB" id="2344588at2759"/>
<dbReference type="InterPro" id="IPR001849">
    <property type="entry name" value="PH_domain"/>
</dbReference>
<keyword evidence="11" id="KW-0445">Lipid transport</keyword>
<evidence type="ECO:0000256" key="10">
    <source>
        <dbReference type="ARBA" id="ARBA00023054"/>
    </source>
</evidence>
<feature type="domain" description="PH" evidence="14">
    <location>
        <begin position="20"/>
        <end position="114"/>
    </location>
</feature>
<dbReference type="FunFam" id="2.30.29.30:FF:000382">
    <property type="entry name" value="Uncharacterized protein, isoform A"/>
    <property type="match status" value="1"/>
</dbReference>
<evidence type="ECO:0000259" key="15">
    <source>
        <dbReference type="PROSITE" id="PS50848"/>
    </source>
</evidence>
<evidence type="ECO:0000256" key="8">
    <source>
        <dbReference type="ARBA" id="ARBA00022824"/>
    </source>
</evidence>
<dbReference type="CDD" id="cd08872">
    <property type="entry name" value="START_STARD11-like"/>
    <property type="match status" value="1"/>
</dbReference>
<dbReference type="PROSITE" id="PS50848">
    <property type="entry name" value="START"/>
    <property type="match status" value="1"/>
</dbReference>
<evidence type="ECO:0000313" key="17">
    <source>
        <dbReference type="Proteomes" id="UP000285301"/>
    </source>
</evidence>
<evidence type="ECO:0000256" key="9">
    <source>
        <dbReference type="ARBA" id="ARBA00023034"/>
    </source>
</evidence>
<dbReference type="Gene3D" id="3.30.530.20">
    <property type="match status" value="1"/>
</dbReference>
<dbReference type="InterPro" id="IPR041952">
    <property type="entry name" value="STARD11_START"/>
</dbReference>
<keyword evidence="7" id="KW-0963">Cytoplasm</keyword>
<evidence type="ECO:0000259" key="14">
    <source>
        <dbReference type="PROSITE" id="PS50003"/>
    </source>
</evidence>
<evidence type="ECO:0000256" key="7">
    <source>
        <dbReference type="ARBA" id="ARBA00022490"/>
    </source>
</evidence>
<feature type="domain" description="START" evidence="15">
    <location>
        <begin position="384"/>
        <end position="591"/>
    </location>
</feature>
<dbReference type="SMART" id="SM00234">
    <property type="entry name" value="START"/>
    <property type="match status" value="1"/>
</dbReference>
<evidence type="ECO:0000256" key="5">
    <source>
        <dbReference type="ARBA" id="ARBA00021440"/>
    </source>
</evidence>
<evidence type="ECO:0000256" key="6">
    <source>
        <dbReference type="ARBA" id="ARBA00022448"/>
    </source>
</evidence>
<sequence>MSENQSLSSDDEYTVNTNAPCVLEGTLSKWTNYIHGWQQRFISLSNGTLSYYKSENETSFGCRGALSIYKSNVKVHEFDECRFDVNVGDCVWYLRAENEDERNKWVDAIEAHKQFYIDSAYGSDINLRRHGSALSLGSISVTSIKKGRGLRESITEIETFRDILCRQIDTLQFYFDTYIEIANKARKTNGEIENENAVEIELKNKTNESRYEVKDADKKQLKELESQLGAMAVDLRGEGLTFKATSAGIISTLSQCIELMQQREENWKRKLEKEVELRKKLEESLKNLSSDSTPKKLILLNGPDYEEGPHSKIKEEEFFDALDAMLDKQDQEQEEKRQLKLRAKENRQPSSSIPLKCDHPLWCEIDKITIDQLYYARLEVGEGEGGWQLFAEEGEMRLYKRELEIDGLVCDPLKAVHTVKGITGHEVCYHFFSPDVRWEWENTLESMRVIEEINENTLIFHQIHKRVWPAAQRDAVFWSHIRRASDIPKENQNQNLHDIWIVCNNSTDAVDVPLGRCVRMKMTVSLTCETYIEPPANGCEINRDNLTCKIIYCSTINPGGWAPASVLRALYKREYPKFLKRFTEYVIDAQEKKPIMF</sequence>
<dbReference type="InterPro" id="IPR023393">
    <property type="entry name" value="START-like_dom_sf"/>
</dbReference>
<dbReference type="GO" id="GO:0005794">
    <property type="term" value="C:Golgi apparatus"/>
    <property type="evidence" value="ECO:0007669"/>
    <property type="project" value="UniProtKB-SubCell"/>
</dbReference>
<dbReference type="SUPFAM" id="SSF50729">
    <property type="entry name" value="PH domain-like"/>
    <property type="match status" value="1"/>
</dbReference>
<dbReference type="GO" id="GO:0005783">
    <property type="term" value="C:endoplasmic reticulum"/>
    <property type="evidence" value="ECO:0007669"/>
    <property type="project" value="UniProtKB-SubCell"/>
</dbReference>
<evidence type="ECO:0000256" key="4">
    <source>
        <dbReference type="ARBA" id="ARBA00004555"/>
    </source>
</evidence>
<comment type="subcellular location">
    <subcellularLocation>
        <location evidence="3">Cytoplasm</location>
    </subcellularLocation>
    <subcellularLocation>
        <location evidence="2">Endoplasmic reticulum</location>
    </subcellularLocation>
    <subcellularLocation>
        <location evidence="4">Golgi apparatus</location>
    </subcellularLocation>
</comment>
<dbReference type="GO" id="GO:0005581">
    <property type="term" value="C:collagen trimer"/>
    <property type="evidence" value="ECO:0007669"/>
    <property type="project" value="UniProtKB-KW"/>
</dbReference>
<protein>
    <recommendedName>
        <fullName evidence="5">Ceramide transfer protein</fullName>
    </recommendedName>
    <alternativeName>
        <fullName evidence="12">Collagen type IV alpha-3-binding protein</fullName>
    </alternativeName>
</protein>
<keyword evidence="10 13" id="KW-0175">Coiled coil</keyword>
<dbReference type="InterPro" id="IPR002913">
    <property type="entry name" value="START_lipid-bd_dom"/>
</dbReference>
<dbReference type="Gene3D" id="2.30.29.30">
    <property type="entry name" value="Pleckstrin-homology domain (PH domain)/Phosphotyrosine-binding domain (PTB)"/>
    <property type="match status" value="1"/>
</dbReference>
<gene>
    <name evidence="16" type="ORF">B4U79_10814</name>
</gene>
<reference evidence="16 17" key="1">
    <citation type="journal article" date="2018" name="Gigascience">
        <title>Genomes of trombidid mites reveal novel predicted allergens and laterally-transferred genes associated with secondary metabolism.</title>
        <authorList>
            <person name="Dong X."/>
            <person name="Chaisiri K."/>
            <person name="Xia D."/>
            <person name="Armstrong S.D."/>
            <person name="Fang Y."/>
            <person name="Donnelly M.J."/>
            <person name="Kadowaki T."/>
            <person name="McGarry J.W."/>
            <person name="Darby A.C."/>
            <person name="Makepeace B.L."/>
        </authorList>
    </citation>
    <scope>NUCLEOTIDE SEQUENCE [LARGE SCALE GENOMIC DNA]</scope>
    <source>
        <strain evidence="16">UoL-WK</strain>
    </source>
</reference>
<dbReference type="SUPFAM" id="SSF55961">
    <property type="entry name" value="Bet v1-like"/>
    <property type="match status" value="1"/>
</dbReference>
<keyword evidence="16" id="KW-0176">Collagen</keyword>
<dbReference type="PANTHER" id="PTHR19308">
    <property type="entry name" value="PHOSPHATIDYLCHOLINE TRANSFER PROTEIN"/>
    <property type="match status" value="1"/>
</dbReference>
<accession>A0A3S3SBE5</accession>
<dbReference type="GO" id="GO:0035621">
    <property type="term" value="P:ER to Golgi ceramide transport"/>
    <property type="evidence" value="ECO:0007669"/>
    <property type="project" value="TreeGrafter"/>
</dbReference>
<dbReference type="InterPro" id="IPR051213">
    <property type="entry name" value="START_lipid_transfer"/>
</dbReference>
<evidence type="ECO:0000256" key="11">
    <source>
        <dbReference type="ARBA" id="ARBA00023055"/>
    </source>
</evidence>
<evidence type="ECO:0000256" key="3">
    <source>
        <dbReference type="ARBA" id="ARBA00004496"/>
    </source>
</evidence>
<dbReference type="Pfam" id="PF00169">
    <property type="entry name" value="PH"/>
    <property type="match status" value="1"/>
</dbReference>
<comment type="caution">
    <text evidence="16">The sequence shown here is derived from an EMBL/GenBank/DDBJ whole genome shotgun (WGS) entry which is preliminary data.</text>
</comment>
<evidence type="ECO:0000256" key="1">
    <source>
        <dbReference type="ARBA" id="ARBA00000074"/>
    </source>
</evidence>
<evidence type="ECO:0000256" key="2">
    <source>
        <dbReference type="ARBA" id="ARBA00004240"/>
    </source>
</evidence>
<dbReference type="PROSITE" id="PS50003">
    <property type="entry name" value="PH_DOMAIN"/>
    <property type="match status" value="1"/>
</dbReference>
<keyword evidence="6" id="KW-0813">Transport</keyword>
<keyword evidence="8" id="KW-0256">Endoplasmic reticulum</keyword>
<dbReference type="CDD" id="cd13283">
    <property type="entry name" value="PH_GPBP"/>
    <property type="match status" value="1"/>
</dbReference>
<proteinExistence type="predicted"/>
<evidence type="ECO:0000256" key="12">
    <source>
        <dbReference type="ARBA" id="ARBA00031527"/>
    </source>
</evidence>
<dbReference type="EMBL" id="NCKU01001105">
    <property type="protein sequence ID" value="RWS13073.1"/>
    <property type="molecule type" value="Genomic_DNA"/>
</dbReference>
<keyword evidence="17" id="KW-1185">Reference proteome</keyword>